<organism evidence="8 9">
    <name type="scientific">Actinoplanes digitatis</name>
    <dbReference type="NCBI Taxonomy" id="1868"/>
    <lineage>
        <taxon>Bacteria</taxon>
        <taxon>Bacillati</taxon>
        <taxon>Actinomycetota</taxon>
        <taxon>Actinomycetes</taxon>
        <taxon>Micromonosporales</taxon>
        <taxon>Micromonosporaceae</taxon>
        <taxon>Actinoplanes</taxon>
    </lineage>
</organism>
<protein>
    <recommendedName>
        <fullName evidence="7">Subtilisin inhibitor domain-containing protein</fullName>
    </recommendedName>
</protein>
<evidence type="ECO:0000256" key="4">
    <source>
        <dbReference type="ARBA" id="ARBA00022690"/>
    </source>
</evidence>
<name>A0A7W7I0A2_9ACTN</name>
<dbReference type="GO" id="GO:0005576">
    <property type="term" value="C:extracellular region"/>
    <property type="evidence" value="ECO:0007669"/>
    <property type="project" value="UniProtKB-SubCell"/>
</dbReference>
<evidence type="ECO:0000256" key="2">
    <source>
        <dbReference type="ARBA" id="ARBA00010472"/>
    </source>
</evidence>
<evidence type="ECO:0000313" key="9">
    <source>
        <dbReference type="Proteomes" id="UP000578112"/>
    </source>
</evidence>
<comment type="caution">
    <text evidence="8">The sequence shown here is derived from an EMBL/GenBank/DDBJ whole genome shotgun (WGS) entry which is preliminary data.</text>
</comment>
<dbReference type="InterPro" id="IPR036819">
    <property type="entry name" value="Subtilisin_inhibitor-like_sf"/>
</dbReference>
<dbReference type="PROSITE" id="PS00999">
    <property type="entry name" value="SSI"/>
    <property type="match status" value="1"/>
</dbReference>
<keyword evidence="5" id="KW-0722">Serine protease inhibitor</keyword>
<dbReference type="Gene3D" id="3.30.350.10">
    <property type="entry name" value="Subtilisin inhibitor-like"/>
    <property type="match status" value="1"/>
</dbReference>
<dbReference type="RefSeq" id="WP_184995284.1">
    <property type="nucleotide sequence ID" value="NZ_BOMK01000024.1"/>
</dbReference>
<evidence type="ECO:0000313" key="8">
    <source>
        <dbReference type="EMBL" id="MBB4764051.1"/>
    </source>
</evidence>
<dbReference type="GO" id="GO:0004867">
    <property type="term" value="F:serine-type endopeptidase inhibitor activity"/>
    <property type="evidence" value="ECO:0007669"/>
    <property type="project" value="UniProtKB-KW"/>
</dbReference>
<feature type="domain" description="Subtilisin inhibitor" evidence="7">
    <location>
        <begin position="48"/>
        <end position="133"/>
    </location>
</feature>
<dbReference type="SUPFAM" id="SSF55399">
    <property type="entry name" value="Subtilisin inhibitor"/>
    <property type="match status" value="1"/>
</dbReference>
<sequence length="147" mass="15090">MSRAFHKEEFVVPIHHIGVLATSLSTTAALLAPGTPAAAAPAAPAPSSRLALAVFPAGQATGPLRLAILECDPDGGTHAAAGSACADLHKVDGDLTALADDDAICTREYRPVTAIARGTWQGDPVAYTETFPNHCVLLSATGEVFDF</sequence>
<evidence type="ECO:0000259" key="7">
    <source>
        <dbReference type="Pfam" id="PF00720"/>
    </source>
</evidence>
<gene>
    <name evidence="8" type="ORF">BJ971_004607</name>
</gene>
<evidence type="ECO:0000256" key="5">
    <source>
        <dbReference type="ARBA" id="ARBA00022900"/>
    </source>
</evidence>
<keyword evidence="4" id="KW-0646">Protease inhibitor</keyword>
<comment type="subcellular location">
    <subcellularLocation>
        <location evidence="1">Secreted</location>
    </subcellularLocation>
</comment>
<proteinExistence type="inferred from homology"/>
<accession>A0A7W7I0A2</accession>
<comment type="similarity">
    <text evidence="2">Belongs to the protease inhibitor I16 (SSI) family.</text>
</comment>
<dbReference type="Pfam" id="PF00720">
    <property type="entry name" value="SSI"/>
    <property type="match status" value="1"/>
</dbReference>
<evidence type="ECO:0000256" key="6">
    <source>
        <dbReference type="ARBA" id="ARBA00023157"/>
    </source>
</evidence>
<keyword evidence="3" id="KW-0964">Secreted</keyword>
<dbReference type="Proteomes" id="UP000578112">
    <property type="component" value="Unassembled WGS sequence"/>
</dbReference>
<keyword evidence="6" id="KW-1015">Disulfide bond</keyword>
<evidence type="ECO:0000256" key="3">
    <source>
        <dbReference type="ARBA" id="ARBA00022525"/>
    </source>
</evidence>
<dbReference type="EMBL" id="JACHNH010000001">
    <property type="protein sequence ID" value="MBB4764051.1"/>
    <property type="molecule type" value="Genomic_DNA"/>
</dbReference>
<keyword evidence="9" id="KW-1185">Reference proteome</keyword>
<dbReference type="InterPro" id="IPR023549">
    <property type="entry name" value="Subtilisin_inhibitor"/>
</dbReference>
<dbReference type="AlphaFoldDB" id="A0A7W7I0A2"/>
<dbReference type="InterPro" id="IPR020054">
    <property type="entry name" value="Prot_inh_SSI_I16_CS"/>
</dbReference>
<evidence type="ECO:0000256" key="1">
    <source>
        <dbReference type="ARBA" id="ARBA00004613"/>
    </source>
</evidence>
<reference evidence="8 9" key="1">
    <citation type="submission" date="2020-08" db="EMBL/GenBank/DDBJ databases">
        <title>Sequencing the genomes of 1000 actinobacteria strains.</title>
        <authorList>
            <person name="Klenk H.-P."/>
        </authorList>
    </citation>
    <scope>NUCLEOTIDE SEQUENCE [LARGE SCALE GENOMIC DNA]</scope>
    <source>
        <strain evidence="8 9">DSM 43149</strain>
    </source>
</reference>